<organism evidence="1">
    <name type="scientific">Arundo donax</name>
    <name type="common">Giant reed</name>
    <name type="synonym">Donax arundinaceus</name>
    <dbReference type="NCBI Taxonomy" id="35708"/>
    <lineage>
        <taxon>Eukaryota</taxon>
        <taxon>Viridiplantae</taxon>
        <taxon>Streptophyta</taxon>
        <taxon>Embryophyta</taxon>
        <taxon>Tracheophyta</taxon>
        <taxon>Spermatophyta</taxon>
        <taxon>Magnoliopsida</taxon>
        <taxon>Liliopsida</taxon>
        <taxon>Poales</taxon>
        <taxon>Poaceae</taxon>
        <taxon>PACMAD clade</taxon>
        <taxon>Arundinoideae</taxon>
        <taxon>Arundineae</taxon>
        <taxon>Arundo</taxon>
    </lineage>
</organism>
<reference evidence="1" key="2">
    <citation type="journal article" date="2015" name="Data Brief">
        <title>Shoot transcriptome of the giant reed, Arundo donax.</title>
        <authorList>
            <person name="Barrero R.A."/>
            <person name="Guerrero F.D."/>
            <person name="Moolhuijzen P."/>
            <person name="Goolsby J.A."/>
            <person name="Tidwell J."/>
            <person name="Bellgard S.E."/>
            <person name="Bellgard M.I."/>
        </authorList>
    </citation>
    <scope>NUCLEOTIDE SEQUENCE</scope>
    <source>
        <tissue evidence="1">Shoot tissue taken approximately 20 cm above the soil surface</tissue>
    </source>
</reference>
<reference evidence="1" key="1">
    <citation type="submission" date="2014-09" db="EMBL/GenBank/DDBJ databases">
        <authorList>
            <person name="Magalhaes I.L.F."/>
            <person name="Oliveira U."/>
            <person name="Santos F.R."/>
            <person name="Vidigal T.H.D.A."/>
            <person name="Brescovit A.D."/>
            <person name="Santos A.J."/>
        </authorList>
    </citation>
    <scope>NUCLEOTIDE SEQUENCE</scope>
    <source>
        <tissue evidence="1">Shoot tissue taken approximately 20 cm above the soil surface</tissue>
    </source>
</reference>
<dbReference type="EMBL" id="GBRH01243633">
    <property type="protein sequence ID" value="JAD54262.1"/>
    <property type="molecule type" value="Transcribed_RNA"/>
</dbReference>
<sequence length="20" mass="2386">MVIVRELEVHCNFRTLPESL</sequence>
<name>A0A0A9B4L5_ARUDO</name>
<protein>
    <submittedName>
        <fullName evidence="1">Uncharacterized protein</fullName>
    </submittedName>
</protein>
<proteinExistence type="predicted"/>
<accession>A0A0A9B4L5</accession>
<evidence type="ECO:0000313" key="1">
    <source>
        <dbReference type="EMBL" id="JAD54262.1"/>
    </source>
</evidence>
<dbReference type="AlphaFoldDB" id="A0A0A9B4L5"/>